<evidence type="ECO:0000313" key="2">
    <source>
        <dbReference type="Proteomes" id="UP000724584"/>
    </source>
</evidence>
<reference evidence="1 2" key="1">
    <citation type="journal article" date="2021" name="Nat. Commun.">
        <title>Genetic determinants of endophytism in the Arabidopsis root mycobiome.</title>
        <authorList>
            <person name="Mesny F."/>
            <person name="Miyauchi S."/>
            <person name="Thiergart T."/>
            <person name="Pickel B."/>
            <person name="Atanasova L."/>
            <person name="Karlsson M."/>
            <person name="Huettel B."/>
            <person name="Barry K.W."/>
            <person name="Haridas S."/>
            <person name="Chen C."/>
            <person name="Bauer D."/>
            <person name="Andreopoulos W."/>
            <person name="Pangilinan J."/>
            <person name="LaButti K."/>
            <person name="Riley R."/>
            <person name="Lipzen A."/>
            <person name="Clum A."/>
            <person name="Drula E."/>
            <person name="Henrissat B."/>
            <person name="Kohler A."/>
            <person name="Grigoriev I.V."/>
            <person name="Martin F.M."/>
            <person name="Hacquard S."/>
        </authorList>
    </citation>
    <scope>NUCLEOTIDE SEQUENCE [LARGE SCALE GENOMIC DNA]</scope>
    <source>
        <strain evidence="1 2">MPI-SDFR-AT-0079</strain>
    </source>
</reference>
<comment type="caution">
    <text evidence="1">The sequence shown here is derived from an EMBL/GenBank/DDBJ whole genome shotgun (WGS) entry which is preliminary data.</text>
</comment>
<gene>
    <name evidence="1" type="ORF">F5144DRAFT_600682</name>
</gene>
<sequence>MATRPSLPYYAPDEILPSPIPSVEEILASPCLFPPHFCDHSLHRVGDHFMVKHGRSTGALLQEGENMLFVEQSTSVLLVPKVYAIFSDEKTNKDFLVMEYISGKPLADIWRNALPSHKENITSQFRRGLDELRSIPSPGYYGGIWRQPIRDSNFRNKTLKGPCEDPAISGPHETEEQWIDAMWLCVKMMKDRRWLNQLPRIRKDYHVVFKGEYKPVFTHADLSLDNVMLRDDGVVVVIDWERSGWYPSYWEYCSARMRDEPWTEELSMMLDEYISLVAWIKQHQEEIY</sequence>
<proteinExistence type="predicted"/>
<accession>A0ACB7PE12</accession>
<dbReference type="EMBL" id="JAGIZQ010000003">
    <property type="protein sequence ID" value="KAH6635900.1"/>
    <property type="molecule type" value="Genomic_DNA"/>
</dbReference>
<protein>
    <submittedName>
        <fullName evidence="1">Kinase-like domain-containing protein</fullName>
    </submittedName>
</protein>
<keyword evidence="2" id="KW-1185">Reference proteome</keyword>
<organism evidence="1 2">
    <name type="scientific">Chaetomium tenue</name>
    <dbReference type="NCBI Taxonomy" id="1854479"/>
    <lineage>
        <taxon>Eukaryota</taxon>
        <taxon>Fungi</taxon>
        <taxon>Dikarya</taxon>
        <taxon>Ascomycota</taxon>
        <taxon>Pezizomycotina</taxon>
        <taxon>Sordariomycetes</taxon>
        <taxon>Sordariomycetidae</taxon>
        <taxon>Sordariales</taxon>
        <taxon>Chaetomiaceae</taxon>
        <taxon>Chaetomium</taxon>
    </lineage>
</organism>
<dbReference type="Proteomes" id="UP000724584">
    <property type="component" value="Unassembled WGS sequence"/>
</dbReference>
<name>A0ACB7PE12_9PEZI</name>
<evidence type="ECO:0000313" key="1">
    <source>
        <dbReference type="EMBL" id="KAH6635900.1"/>
    </source>
</evidence>